<evidence type="ECO:0000313" key="3">
    <source>
        <dbReference type="EMBL" id="MDQ4212935.1"/>
    </source>
</evidence>
<accession>A0ABU0XCU7</accession>
<dbReference type="PANTHER" id="PTHR43384">
    <property type="entry name" value="SEPTUM SITE-DETERMINING PROTEIN MIND HOMOLOG, CHLOROPLASTIC-RELATED"/>
    <property type="match status" value="1"/>
</dbReference>
<reference evidence="3 4" key="1">
    <citation type="submission" date="2023-08" db="EMBL/GenBank/DDBJ databases">
        <title>Microbacterium sp. nov., isolated from a waste landfill.</title>
        <authorList>
            <person name="Wen W."/>
        </authorList>
    </citation>
    <scope>NUCLEOTIDE SEQUENCE [LARGE SCALE GENOMIC DNA]</scope>
    <source>
        <strain evidence="3 4">ASV81</strain>
    </source>
</reference>
<protein>
    <submittedName>
        <fullName evidence="3">AAA family ATPase</fullName>
    </submittedName>
</protein>
<evidence type="ECO:0000256" key="1">
    <source>
        <dbReference type="SAM" id="MobiDB-lite"/>
    </source>
</evidence>
<feature type="region of interest" description="Disordered" evidence="1">
    <location>
        <begin position="111"/>
        <end position="132"/>
    </location>
</feature>
<dbReference type="InterPro" id="IPR002586">
    <property type="entry name" value="CobQ/CobB/MinD/ParA_Nub-bd_dom"/>
</dbReference>
<dbReference type="Proteomes" id="UP001230289">
    <property type="component" value="Unassembled WGS sequence"/>
</dbReference>
<dbReference type="Pfam" id="PF01656">
    <property type="entry name" value="CbiA"/>
    <property type="match status" value="1"/>
</dbReference>
<organism evidence="3 4">
    <name type="scientific">Microbacterium capsulatum</name>
    <dbReference type="NCBI Taxonomy" id="3041921"/>
    <lineage>
        <taxon>Bacteria</taxon>
        <taxon>Bacillati</taxon>
        <taxon>Actinomycetota</taxon>
        <taxon>Actinomycetes</taxon>
        <taxon>Micrococcales</taxon>
        <taxon>Microbacteriaceae</taxon>
        <taxon>Microbacterium</taxon>
    </lineage>
</organism>
<dbReference type="InterPro" id="IPR050625">
    <property type="entry name" value="ParA/MinD_ATPase"/>
</dbReference>
<feature type="compositionally biased region" description="Acidic residues" evidence="1">
    <location>
        <begin position="111"/>
        <end position="124"/>
    </location>
</feature>
<dbReference type="RefSeq" id="WP_308487881.1">
    <property type="nucleotide sequence ID" value="NZ_JAVFCB010000002.1"/>
</dbReference>
<feature type="domain" description="CobQ/CobB/MinD/ParA nucleotide binding" evidence="2">
    <location>
        <begin position="355"/>
        <end position="563"/>
    </location>
</feature>
<name>A0ABU0XCU7_9MICO</name>
<feature type="region of interest" description="Disordered" evidence="1">
    <location>
        <begin position="168"/>
        <end position="192"/>
    </location>
</feature>
<comment type="caution">
    <text evidence="3">The sequence shown here is derived from an EMBL/GenBank/DDBJ whole genome shotgun (WGS) entry which is preliminary data.</text>
</comment>
<proteinExistence type="predicted"/>
<sequence>MSTERRNPHPEDAEDTLGVLDSAGAIDTAGIGLLGDATAQVAVELPTPDEDDLVDDDDVIGGESYTDLVLDADALVLEADGIGRIHDGADIVIEIPAVPVEVVVAEIVDDEDASEEDSADDEAQDALATAVADASAFEDASAFAEAEPASAEPEDVAPVDAVEDLDAADDAPEDGAGEAEPDGEDAIDEHEPDESVLAPFEPAAAVAPSWHPWLVEAEAEAEAAAAAAEPAAPVFAPMPVRPAPPVPMPVVAEPVTEEEIVTPEPAHVPESELAPRRLDQFGDRERESADLLTADRLLDPHQLAKPEPEGLWSHLLYTVSGRRINIGDGKRAKERKALNARIAAPLTGSARFVPVLSRKGGVGKTTVTALLGMALADAREDRVIAVDANPDRGTLADRISRTTGKTVRDLVRIHDQVSGYHDISAVVSRDGTRLDVLASDADPHISEAFNDVDYEQVASVAAHYYSLVLTDTGTGIVHSVMGATLDRADTIVIVAGLSVDEARLASETLTWLEANGHADKVRRAVVVLNQSTPGSPLVRLDELEAHFRTRVAHVLRIPYDPQIAAGSAIAFPALQPETRRAARELAAIVVEGLRAQAA</sequence>
<gene>
    <name evidence="3" type="ORF">RBR11_03315</name>
</gene>
<dbReference type="EMBL" id="JAVFCB010000002">
    <property type="protein sequence ID" value="MDQ4212935.1"/>
    <property type="molecule type" value="Genomic_DNA"/>
</dbReference>
<evidence type="ECO:0000313" key="4">
    <source>
        <dbReference type="Proteomes" id="UP001230289"/>
    </source>
</evidence>
<dbReference type="SUPFAM" id="SSF52540">
    <property type="entry name" value="P-loop containing nucleoside triphosphate hydrolases"/>
    <property type="match status" value="1"/>
</dbReference>
<dbReference type="Gene3D" id="3.40.50.300">
    <property type="entry name" value="P-loop containing nucleotide triphosphate hydrolases"/>
    <property type="match status" value="1"/>
</dbReference>
<evidence type="ECO:0000259" key="2">
    <source>
        <dbReference type="Pfam" id="PF01656"/>
    </source>
</evidence>
<dbReference type="InterPro" id="IPR027417">
    <property type="entry name" value="P-loop_NTPase"/>
</dbReference>
<keyword evidence="4" id="KW-1185">Reference proteome</keyword>
<dbReference type="PANTHER" id="PTHR43384:SF14">
    <property type="entry name" value="ESX-1 SECRETION-ASSOCIATED PROTEIN ESPI"/>
    <property type="match status" value="1"/>
</dbReference>